<organism evidence="1 2">
    <name type="scientific">Teichococcus vastitatis</name>
    <dbReference type="NCBI Taxonomy" id="2307076"/>
    <lineage>
        <taxon>Bacteria</taxon>
        <taxon>Pseudomonadati</taxon>
        <taxon>Pseudomonadota</taxon>
        <taxon>Alphaproteobacteria</taxon>
        <taxon>Acetobacterales</taxon>
        <taxon>Roseomonadaceae</taxon>
        <taxon>Roseomonas</taxon>
    </lineage>
</organism>
<dbReference type="Proteomes" id="UP001201985">
    <property type="component" value="Unassembled WGS sequence"/>
</dbReference>
<sequence length="185" mass="21453">MLNFWFPDGLSTMRPIWFQRDEEFDRQIRERFAALPDQALAGLLDPWMTTAEGSVALAVVLDQFPRNLFRGQPQAFQYDAKAREVARDAVLTRQYDQLLPPAARIFLYLPFEHSEDLAGQDRSVALFERLREHPEHSAPGGTIDYAHRHREVIQRFGRFPHRNQTLGRNSTADELDYLRRPGAGF</sequence>
<dbReference type="InterPro" id="IPR010323">
    <property type="entry name" value="DUF924"/>
</dbReference>
<dbReference type="RefSeq" id="WP_238384318.1">
    <property type="nucleotide sequence ID" value="NZ_JALBUU010000004.1"/>
</dbReference>
<dbReference type="InterPro" id="IPR011990">
    <property type="entry name" value="TPR-like_helical_dom_sf"/>
</dbReference>
<dbReference type="Gene3D" id="1.25.40.10">
    <property type="entry name" value="Tetratricopeptide repeat domain"/>
    <property type="match status" value="1"/>
</dbReference>
<reference evidence="1 2" key="1">
    <citation type="submission" date="2022-03" db="EMBL/GenBank/DDBJ databases">
        <title>Complete genome analysis of Roseomonas KG 17.1 : a prolific producer of plant growth promoters.</title>
        <authorList>
            <person name="Saadouli I."/>
            <person name="Najjari A."/>
            <person name="Mosbah A."/>
            <person name="Ouzari H.I."/>
        </authorList>
    </citation>
    <scope>NUCLEOTIDE SEQUENCE [LARGE SCALE GENOMIC DNA]</scope>
    <source>
        <strain evidence="1 2">KG17-1</strain>
    </source>
</reference>
<accession>A0ABS9W3V8</accession>
<dbReference type="SUPFAM" id="SSF48452">
    <property type="entry name" value="TPR-like"/>
    <property type="match status" value="1"/>
</dbReference>
<proteinExistence type="predicted"/>
<evidence type="ECO:0000313" key="2">
    <source>
        <dbReference type="Proteomes" id="UP001201985"/>
    </source>
</evidence>
<dbReference type="Pfam" id="PF06041">
    <property type="entry name" value="DUF924"/>
    <property type="match status" value="1"/>
</dbReference>
<dbReference type="Gene3D" id="1.20.58.320">
    <property type="entry name" value="TPR-like"/>
    <property type="match status" value="1"/>
</dbReference>
<name>A0ABS9W3V8_9PROT</name>
<comment type="caution">
    <text evidence="1">The sequence shown here is derived from an EMBL/GenBank/DDBJ whole genome shotgun (WGS) entry which is preliminary data.</text>
</comment>
<gene>
    <name evidence="1" type="ORF">MON41_07625</name>
</gene>
<keyword evidence="2" id="KW-1185">Reference proteome</keyword>
<evidence type="ECO:0000313" key="1">
    <source>
        <dbReference type="EMBL" id="MCI0753625.1"/>
    </source>
</evidence>
<dbReference type="EMBL" id="JALBUU010000004">
    <property type="protein sequence ID" value="MCI0753625.1"/>
    <property type="molecule type" value="Genomic_DNA"/>
</dbReference>
<protein>
    <submittedName>
        <fullName evidence="1">DUF924 domain-containing protein</fullName>
    </submittedName>
</protein>